<gene>
    <name evidence="1" type="ORF">GCM10008088_28150</name>
</gene>
<sequence>MNIKRLSNIDLPSAKFIETTLNEIITPELNKIGLENNSYKYLWTKNYNSNEIKPIIRFSYRGLNGNLMIGNNFKFIPILNENGSFRKNSSTLHLFENLEFFDTKNKISLWNDKFFKKSIEKIIKTDLKKIENHLNSYNSIEKNIEIAQRQTNNNSFQYDIRFPNPKYILAFLYARVGEKEKGIKILQEFLKENKIKNTDIIEVLSKIKSTTHNKELR</sequence>
<proteinExistence type="predicted"/>
<keyword evidence="2" id="KW-1185">Reference proteome</keyword>
<organism evidence="1 2">
    <name type="scientific">Mesonia mobilis</name>
    <dbReference type="NCBI Taxonomy" id="369791"/>
    <lineage>
        <taxon>Bacteria</taxon>
        <taxon>Pseudomonadati</taxon>
        <taxon>Bacteroidota</taxon>
        <taxon>Flavobacteriia</taxon>
        <taxon>Flavobacteriales</taxon>
        <taxon>Flavobacteriaceae</taxon>
        <taxon>Mesonia</taxon>
    </lineage>
</organism>
<protein>
    <recommendedName>
        <fullName evidence="3">DUF4304 domain-containing protein</fullName>
    </recommendedName>
</protein>
<evidence type="ECO:0008006" key="3">
    <source>
        <dbReference type="Google" id="ProtNLM"/>
    </source>
</evidence>
<evidence type="ECO:0000313" key="2">
    <source>
        <dbReference type="Proteomes" id="UP000615593"/>
    </source>
</evidence>
<accession>A0ABQ3C217</accession>
<comment type="caution">
    <text evidence="1">The sequence shown here is derived from an EMBL/GenBank/DDBJ whole genome shotgun (WGS) entry which is preliminary data.</text>
</comment>
<evidence type="ECO:0000313" key="1">
    <source>
        <dbReference type="EMBL" id="GGZ65122.1"/>
    </source>
</evidence>
<reference evidence="2" key="1">
    <citation type="journal article" date="2019" name="Int. J. Syst. Evol. Microbiol.">
        <title>The Global Catalogue of Microorganisms (GCM) 10K type strain sequencing project: providing services to taxonomists for standard genome sequencing and annotation.</title>
        <authorList>
            <consortium name="The Broad Institute Genomics Platform"/>
            <consortium name="The Broad Institute Genome Sequencing Center for Infectious Disease"/>
            <person name="Wu L."/>
            <person name="Ma J."/>
        </authorList>
    </citation>
    <scope>NUCLEOTIDE SEQUENCE [LARGE SCALE GENOMIC DNA]</scope>
    <source>
        <strain evidence="2">KCTC 12708</strain>
    </source>
</reference>
<name>A0ABQ3C217_9FLAO</name>
<dbReference type="EMBL" id="BMWY01000015">
    <property type="protein sequence ID" value="GGZ65122.1"/>
    <property type="molecule type" value="Genomic_DNA"/>
</dbReference>
<dbReference type="Proteomes" id="UP000615593">
    <property type="component" value="Unassembled WGS sequence"/>
</dbReference>